<accession>A0ABT0SNI1</accession>
<organism evidence="2 3">
    <name type="scientific">Halomonas llamarensis</name>
    <dbReference type="NCBI Taxonomy" id="2945104"/>
    <lineage>
        <taxon>Bacteria</taxon>
        <taxon>Pseudomonadati</taxon>
        <taxon>Pseudomonadota</taxon>
        <taxon>Gammaproteobacteria</taxon>
        <taxon>Oceanospirillales</taxon>
        <taxon>Halomonadaceae</taxon>
        <taxon>Halomonas</taxon>
    </lineage>
</organism>
<evidence type="ECO:0000313" key="3">
    <source>
        <dbReference type="Proteomes" id="UP001165308"/>
    </source>
</evidence>
<dbReference type="Proteomes" id="UP001165308">
    <property type="component" value="Unassembled WGS sequence"/>
</dbReference>
<comment type="caution">
    <text evidence="2">The sequence shown here is derived from an EMBL/GenBank/DDBJ whole genome shotgun (WGS) entry which is preliminary data.</text>
</comment>
<dbReference type="EMBL" id="JAMJPJ010000003">
    <property type="protein sequence ID" value="MCL7929060.1"/>
    <property type="molecule type" value="Genomic_DNA"/>
</dbReference>
<gene>
    <name evidence="2" type="ORF">M8006_03530</name>
</gene>
<dbReference type="RefSeq" id="WP_250080077.1">
    <property type="nucleotide sequence ID" value="NZ_JAMJPJ010000003.1"/>
</dbReference>
<sequence>MPPRQRGFSFVELFIVILIISLLIIQAMRAYRDFPAQAQVLEGVTLTRTIKITLAEFVATNGRLPSVRELNAMQPQFDDISGRFLERIDPAARLMNCHAAPFAFISETCLMSTRKFAMVSW</sequence>
<proteinExistence type="predicted"/>
<keyword evidence="3" id="KW-1185">Reference proteome</keyword>
<evidence type="ECO:0000313" key="2">
    <source>
        <dbReference type="EMBL" id="MCL7929060.1"/>
    </source>
</evidence>
<dbReference type="Gene3D" id="3.30.700.10">
    <property type="entry name" value="Glycoprotein, Type 4 Pilin"/>
    <property type="match status" value="1"/>
</dbReference>
<dbReference type="SUPFAM" id="SSF54523">
    <property type="entry name" value="Pili subunits"/>
    <property type="match status" value="1"/>
</dbReference>
<dbReference type="InterPro" id="IPR045584">
    <property type="entry name" value="Pilin-like"/>
</dbReference>
<keyword evidence="1" id="KW-1133">Transmembrane helix</keyword>
<keyword evidence="1" id="KW-0472">Membrane</keyword>
<evidence type="ECO:0000256" key="1">
    <source>
        <dbReference type="SAM" id="Phobius"/>
    </source>
</evidence>
<reference evidence="2" key="1">
    <citation type="submission" date="2022-05" db="EMBL/GenBank/DDBJ databases">
        <title>Halomonas geminus sp. nov. and Halomonas llamarensis sp. nov. isolated from high-altitude salars of the Atacama Desert.</title>
        <authorList>
            <person name="Hintersatz C."/>
            <person name="Rojas L.A."/>
            <person name="Wei T.-S."/>
            <person name="Kutschke S."/>
            <person name="Lehmann F."/>
            <person name="Jain R."/>
            <person name="Pollmann K."/>
        </authorList>
    </citation>
    <scope>NUCLEOTIDE SEQUENCE</scope>
    <source>
        <strain evidence="2">ATCHA</strain>
    </source>
</reference>
<name>A0ABT0SNI1_9GAMM</name>
<keyword evidence="1" id="KW-0812">Transmembrane</keyword>
<protein>
    <recommendedName>
        <fullName evidence="4">Prepilin-type N-terminal cleavage/methylation domain-containing protein</fullName>
    </recommendedName>
</protein>
<evidence type="ECO:0008006" key="4">
    <source>
        <dbReference type="Google" id="ProtNLM"/>
    </source>
</evidence>
<feature type="transmembrane region" description="Helical" evidence="1">
    <location>
        <begin position="6"/>
        <end position="25"/>
    </location>
</feature>